<accession>A0A3M8SYH9</accession>
<dbReference type="RefSeq" id="WP_123087872.1">
    <property type="nucleotide sequence ID" value="NZ_RIBS01000004.1"/>
</dbReference>
<name>A0A3M8SYH9_9GAMM</name>
<dbReference type="InterPro" id="IPR010239">
    <property type="entry name" value="CHP02001"/>
</dbReference>
<dbReference type="AlphaFoldDB" id="A0A3M8SYH9"/>
<dbReference type="NCBIfam" id="TIGR02001">
    <property type="entry name" value="gcw_chp"/>
    <property type="match status" value="1"/>
</dbReference>
<reference evidence="2 3" key="1">
    <citation type="submission" date="2018-11" db="EMBL/GenBank/DDBJ databases">
        <title>Lysobacter cryohumiis sp. nov., isolated from soil in the Tianshan Mountains, Xinjiang, China.</title>
        <authorList>
            <person name="Luo Y."/>
            <person name="Sheng H."/>
        </authorList>
    </citation>
    <scope>NUCLEOTIDE SEQUENCE [LARGE SCALE GENOMIC DNA]</scope>
    <source>
        <strain evidence="2 3">ZS60</strain>
    </source>
</reference>
<feature type="signal peptide" evidence="1">
    <location>
        <begin position="1"/>
        <end position="25"/>
    </location>
</feature>
<evidence type="ECO:0000313" key="2">
    <source>
        <dbReference type="EMBL" id="RNF83612.1"/>
    </source>
</evidence>
<keyword evidence="3" id="KW-1185">Reference proteome</keyword>
<evidence type="ECO:0000256" key="1">
    <source>
        <dbReference type="SAM" id="SignalP"/>
    </source>
</evidence>
<dbReference type="Proteomes" id="UP000267049">
    <property type="component" value="Unassembled WGS sequence"/>
</dbReference>
<proteinExistence type="predicted"/>
<keyword evidence="1" id="KW-0732">Signal</keyword>
<comment type="caution">
    <text evidence="2">The sequence shown here is derived from an EMBL/GenBank/DDBJ whole genome shotgun (WGS) entry which is preliminary data.</text>
</comment>
<dbReference type="Pfam" id="PF09694">
    <property type="entry name" value="Gcw_chp"/>
    <property type="match status" value="1"/>
</dbReference>
<protein>
    <submittedName>
        <fullName evidence="2">Uncharacterized protein</fullName>
    </submittedName>
</protein>
<sequence>MKSRASTIATLAVLALVMAMTDAQAGIAGSVAVTSDYVFRGVSQTNREPALQGGIEFAPASGSGFYAGAWGSNVSWLSDLSAVGAPVSNSVELDAYAGYRGKLGQRVSYDVGALYYAYPGDYPSGFNSPDTGEVLVGATVSLTDTASLGAKYSHAITDLFGFADSDGSGYLDLSLNWQFVPGWTLNVHGGKQWIENNADFAYADWKVGVSKAFDNGISLTAAYSDTDADPALYRNAYGNDIADSAFTLTASKAF</sequence>
<organism evidence="2 3">
    <name type="scientific">Montanilutibacter psychrotolerans</name>
    <dbReference type="NCBI Taxonomy" id="1327343"/>
    <lineage>
        <taxon>Bacteria</taxon>
        <taxon>Pseudomonadati</taxon>
        <taxon>Pseudomonadota</taxon>
        <taxon>Gammaproteobacteria</taxon>
        <taxon>Lysobacterales</taxon>
        <taxon>Lysobacteraceae</taxon>
        <taxon>Montanilutibacter</taxon>
    </lineage>
</organism>
<dbReference type="OrthoDB" id="9793561at2"/>
<feature type="chain" id="PRO_5018326438" evidence="1">
    <location>
        <begin position="26"/>
        <end position="254"/>
    </location>
</feature>
<gene>
    <name evidence="2" type="ORF">EER27_09480</name>
</gene>
<dbReference type="EMBL" id="RIBS01000004">
    <property type="protein sequence ID" value="RNF83612.1"/>
    <property type="molecule type" value="Genomic_DNA"/>
</dbReference>
<evidence type="ECO:0000313" key="3">
    <source>
        <dbReference type="Proteomes" id="UP000267049"/>
    </source>
</evidence>